<dbReference type="InterPro" id="IPR002146">
    <property type="entry name" value="ATP_synth_b/b'su_bac/chlpt"/>
</dbReference>
<feature type="transmembrane region" description="Helical" evidence="13">
    <location>
        <begin position="6"/>
        <end position="22"/>
    </location>
</feature>
<evidence type="ECO:0000256" key="13">
    <source>
        <dbReference type="HAMAP-Rule" id="MF_01398"/>
    </source>
</evidence>
<proteinExistence type="inferred from homology"/>
<dbReference type="RefSeq" id="WP_010552607.1">
    <property type="nucleotide sequence ID" value="NZ_CP011025.1"/>
</dbReference>
<evidence type="ECO:0000256" key="5">
    <source>
        <dbReference type="ARBA" id="ARBA00022781"/>
    </source>
</evidence>
<gene>
    <name evidence="13 14" type="primary">atpF</name>
    <name evidence="14" type="ORF">PARC_a1752</name>
</gene>
<keyword evidence="3 13" id="KW-0138">CF(0)</keyword>
<evidence type="ECO:0000256" key="10">
    <source>
        <dbReference type="ARBA" id="ARBA00025198"/>
    </source>
</evidence>
<comment type="subcellular location">
    <subcellularLocation>
        <location evidence="13">Cell membrane</location>
        <topology evidence="13">Single-pass membrane protein</topology>
    </subcellularLocation>
    <subcellularLocation>
        <location evidence="12">Endomembrane system</location>
        <topology evidence="12">Single-pass membrane protein</topology>
    </subcellularLocation>
</comment>
<evidence type="ECO:0000256" key="9">
    <source>
        <dbReference type="ARBA" id="ARBA00023310"/>
    </source>
</evidence>
<evidence type="ECO:0000256" key="4">
    <source>
        <dbReference type="ARBA" id="ARBA00022692"/>
    </source>
</evidence>
<dbReference type="GO" id="GO:0012505">
    <property type="term" value="C:endomembrane system"/>
    <property type="evidence" value="ECO:0007669"/>
    <property type="project" value="UniProtKB-SubCell"/>
</dbReference>
<comment type="function">
    <text evidence="10 13">F(1)F(0) ATP synthase produces ATP from ADP in the presence of a proton or sodium gradient. F-type ATPases consist of two structural domains, F(1) containing the extramembraneous catalytic core and F(0) containing the membrane proton channel, linked together by a central stalk and a peripheral stalk. During catalysis, ATP synthesis in the catalytic domain of F(1) is coupled via a rotary mechanism of the central stalk subunits to proton translocation.</text>
</comment>
<dbReference type="GO" id="GO:0005886">
    <property type="term" value="C:plasma membrane"/>
    <property type="evidence" value="ECO:0007669"/>
    <property type="project" value="UniProtKB-SubCell"/>
</dbReference>
<keyword evidence="2 13" id="KW-0813">Transport</keyword>
<organism evidence="14 15">
    <name type="scientific">Pseudoalteromonas arctica A 37-1-2</name>
    <dbReference type="NCBI Taxonomy" id="1117313"/>
    <lineage>
        <taxon>Bacteria</taxon>
        <taxon>Pseudomonadati</taxon>
        <taxon>Pseudomonadota</taxon>
        <taxon>Gammaproteobacteria</taxon>
        <taxon>Alteromonadales</taxon>
        <taxon>Pseudoalteromonadaceae</taxon>
        <taxon>Pseudoalteromonas</taxon>
    </lineage>
</organism>
<keyword evidence="5 13" id="KW-0375">Hydrogen ion transport</keyword>
<name>A0A290S534_9GAMM</name>
<keyword evidence="4 13" id="KW-0812">Transmembrane</keyword>
<dbReference type="NCBIfam" id="TIGR03321">
    <property type="entry name" value="alt_F1F0_F0_B"/>
    <property type="match status" value="1"/>
</dbReference>
<evidence type="ECO:0000313" key="15">
    <source>
        <dbReference type="Proteomes" id="UP000016505"/>
    </source>
</evidence>
<comment type="subunit">
    <text evidence="13">F-type ATPases have 2 components, F(1) - the catalytic core - and F(0) - the membrane proton channel. F(1) has five subunits: alpha(3), beta(3), gamma(1), delta(1), epsilon(1). F(0) has three main subunits: a(1), b(2) and c(10-14). The alpha and beta chains form an alternating ring which encloses part of the gamma chain. F(1) is attached to F(0) by a central stalk formed by the gamma and epsilon chains, while a peripheral stalk is formed by the delta and b chains.</text>
</comment>
<dbReference type="KEGG" id="part:PARC_a1752"/>
<reference evidence="14 15" key="1">
    <citation type="journal article" date="2012" name="J. Bacteriol.">
        <title>Genome sequences of type strains of seven species of the marine bacterium Pseudoalteromonas.</title>
        <authorList>
            <person name="Xie B.B."/>
            <person name="Shu Y.L."/>
            <person name="Qin Q.L."/>
            <person name="Rong J.C."/>
            <person name="Zhang X.Y."/>
            <person name="Chen X.L."/>
            <person name="Shi M."/>
            <person name="He H.L."/>
            <person name="Zhou B.C."/>
            <person name="Zhang Y.Z."/>
        </authorList>
    </citation>
    <scope>NUCLEOTIDE SEQUENCE [LARGE SCALE GENOMIC DNA]</scope>
    <source>
        <strain evidence="14 15">A 37-1-2</strain>
    </source>
</reference>
<protein>
    <recommendedName>
        <fullName evidence="13">ATP synthase subunit b</fullName>
    </recommendedName>
    <alternativeName>
        <fullName evidence="13">ATP synthase F(0) sector subunit b</fullName>
    </alternativeName>
    <alternativeName>
        <fullName evidence="13">ATPase subunit I</fullName>
    </alternativeName>
    <alternativeName>
        <fullName evidence="13">F-type ATPase subunit b</fullName>
        <shortName evidence="13">F-ATPase subunit b</shortName>
    </alternativeName>
</protein>
<dbReference type="PANTHER" id="PTHR33445:SF2">
    <property type="entry name" value="ATP SYNTHASE SUBUNIT B', CHLOROPLASTIC"/>
    <property type="match status" value="1"/>
</dbReference>
<dbReference type="GO" id="GO:0046933">
    <property type="term" value="F:proton-transporting ATP synthase activity, rotational mechanism"/>
    <property type="evidence" value="ECO:0007669"/>
    <property type="project" value="UniProtKB-UniRule"/>
</dbReference>
<comment type="similarity">
    <text evidence="1 13">Belongs to the ATPase B chain family.</text>
</comment>
<dbReference type="GO" id="GO:0046961">
    <property type="term" value="F:proton-transporting ATPase activity, rotational mechanism"/>
    <property type="evidence" value="ECO:0007669"/>
    <property type="project" value="TreeGrafter"/>
</dbReference>
<evidence type="ECO:0000256" key="1">
    <source>
        <dbReference type="ARBA" id="ARBA00005513"/>
    </source>
</evidence>
<evidence type="ECO:0000313" key="14">
    <source>
        <dbReference type="EMBL" id="ATC86330.1"/>
    </source>
</evidence>
<evidence type="ECO:0000256" key="3">
    <source>
        <dbReference type="ARBA" id="ARBA00022547"/>
    </source>
</evidence>
<dbReference type="Proteomes" id="UP000016505">
    <property type="component" value="Chromosome I"/>
</dbReference>
<dbReference type="PANTHER" id="PTHR33445">
    <property type="entry name" value="ATP SYNTHASE SUBUNIT B', CHLOROPLASTIC"/>
    <property type="match status" value="1"/>
</dbReference>
<keyword evidence="7 13" id="KW-0406">Ion transport</keyword>
<keyword evidence="6 13" id="KW-1133">Transmembrane helix</keyword>
<dbReference type="EMBL" id="CP011025">
    <property type="protein sequence ID" value="ATC86330.1"/>
    <property type="molecule type" value="Genomic_DNA"/>
</dbReference>
<evidence type="ECO:0000256" key="11">
    <source>
        <dbReference type="ARBA" id="ARBA00025614"/>
    </source>
</evidence>
<dbReference type="HAMAP" id="MF_01398">
    <property type="entry name" value="ATP_synth_b_bprime"/>
    <property type="match status" value="1"/>
</dbReference>
<keyword evidence="13" id="KW-1003">Cell membrane</keyword>
<dbReference type="GO" id="GO:0045259">
    <property type="term" value="C:proton-transporting ATP synthase complex"/>
    <property type="evidence" value="ECO:0007669"/>
    <property type="project" value="UniProtKB-KW"/>
</dbReference>
<dbReference type="CDD" id="cd06503">
    <property type="entry name" value="ATP-synt_Fo_b"/>
    <property type="match status" value="1"/>
</dbReference>
<evidence type="ECO:0000256" key="2">
    <source>
        <dbReference type="ARBA" id="ARBA00022448"/>
    </source>
</evidence>
<accession>A0A290S534</accession>
<dbReference type="InterPro" id="IPR017707">
    <property type="entry name" value="Alt_ATP_synth_F0_bsu"/>
</dbReference>
<dbReference type="Pfam" id="PF00430">
    <property type="entry name" value="ATP-synt_B"/>
    <property type="match status" value="1"/>
</dbReference>
<sequence length="266" mass="30648">MLIDWFTVAAQVVNFLILVWLLKRYLYKPILHAIDKREERIAAELDDAETNQNEALAEREKFFLKNEEFEQQRTQKMQQVSVSAKQAEQTLMLEAQKRVQSWGTKYQQNIVKETDNLKESLSRKVKQEVFAISRKTLTELASTTLEQQICEVFTARLYKLDDDKKTTLAQALSTNSEFVPALIQSAFELTESQRLALKNAINTVFSKDITIKFTTDESLISGIELCVNGQKLVWSIDDYLQSIEQEVDMLLKQKTAQPTTSQPVDK</sequence>
<evidence type="ECO:0000256" key="12">
    <source>
        <dbReference type="ARBA" id="ARBA00037847"/>
    </source>
</evidence>
<keyword evidence="8 13" id="KW-0472">Membrane</keyword>
<comment type="function">
    <text evidence="11">Component of the F(0) channel, it forms part of the peripheral stalk, linking F(1) to F(0). The b'-subunit is a diverged and duplicated form of b found in plants and photosynthetic bacteria.</text>
</comment>
<dbReference type="InterPro" id="IPR050059">
    <property type="entry name" value="ATP_synthase_B_chain"/>
</dbReference>
<dbReference type="OrthoDB" id="466272at2"/>
<dbReference type="InterPro" id="IPR000711">
    <property type="entry name" value="ATPase_OSCP/dsu"/>
</dbReference>
<dbReference type="AlphaFoldDB" id="A0A290S534"/>
<keyword evidence="9 13" id="KW-0066">ATP synthesis</keyword>
<evidence type="ECO:0000256" key="8">
    <source>
        <dbReference type="ARBA" id="ARBA00023136"/>
    </source>
</evidence>
<evidence type="ECO:0000256" key="6">
    <source>
        <dbReference type="ARBA" id="ARBA00022989"/>
    </source>
</evidence>
<dbReference type="Pfam" id="PF00213">
    <property type="entry name" value="OSCP"/>
    <property type="match status" value="1"/>
</dbReference>
<evidence type="ECO:0000256" key="7">
    <source>
        <dbReference type="ARBA" id="ARBA00023065"/>
    </source>
</evidence>